<keyword evidence="3" id="KW-1185">Reference proteome</keyword>
<dbReference type="Proteomes" id="UP001630127">
    <property type="component" value="Unassembled WGS sequence"/>
</dbReference>
<evidence type="ECO:0000259" key="1">
    <source>
        <dbReference type="Pfam" id="PF23950"/>
    </source>
</evidence>
<dbReference type="AlphaFoldDB" id="A0ABD2YHE5"/>
<dbReference type="InterPro" id="IPR056623">
    <property type="entry name" value="MLLE_2"/>
</dbReference>
<dbReference type="Pfam" id="PF23950">
    <property type="entry name" value="MLLE_2"/>
    <property type="match status" value="1"/>
</dbReference>
<comment type="caution">
    <text evidence="2">The sequence shown here is derived from an EMBL/GenBank/DDBJ whole genome shotgun (WGS) entry which is preliminary data.</text>
</comment>
<protein>
    <recommendedName>
        <fullName evidence="1">MLLE-like domain-containing protein</fullName>
    </recommendedName>
</protein>
<feature type="domain" description="MLLE-like" evidence="1">
    <location>
        <begin position="61"/>
        <end position="109"/>
    </location>
</feature>
<dbReference type="EMBL" id="JBJUIK010000013">
    <property type="protein sequence ID" value="KAL3506819.1"/>
    <property type="molecule type" value="Genomic_DNA"/>
</dbReference>
<proteinExistence type="predicted"/>
<reference evidence="2 3" key="1">
    <citation type="submission" date="2024-11" db="EMBL/GenBank/DDBJ databases">
        <title>A near-complete genome assembly of Cinchona calisaya.</title>
        <authorList>
            <person name="Lian D.C."/>
            <person name="Zhao X.W."/>
            <person name="Wei L."/>
        </authorList>
    </citation>
    <scope>NUCLEOTIDE SEQUENCE [LARGE SCALE GENOMIC DNA]</scope>
    <source>
        <tissue evidence="2">Nenye</tissue>
    </source>
</reference>
<evidence type="ECO:0000313" key="2">
    <source>
        <dbReference type="EMBL" id="KAL3506819.1"/>
    </source>
</evidence>
<sequence length="116" mass="13112">MNMSKKMKLSSAVGGDLDTQFQQTNSIFGFFMEGIQANFTTMATVMANEDKHEQLVLDRSNKVVEELLKLALSQGDVFNAAPIFSTKTSKLNLFFNLPQEMKRQYVINIPYPTSNH</sequence>
<evidence type="ECO:0000313" key="3">
    <source>
        <dbReference type="Proteomes" id="UP001630127"/>
    </source>
</evidence>
<accession>A0ABD2YHE5</accession>
<organism evidence="2 3">
    <name type="scientific">Cinchona calisaya</name>
    <dbReference type="NCBI Taxonomy" id="153742"/>
    <lineage>
        <taxon>Eukaryota</taxon>
        <taxon>Viridiplantae</taxon>
        <taxon>Streptophyta</taxon>
        <taxon>Embryophyta</taxon>
        <taxon>Tracheophyta</taxon>
        <taxon>Spermatophyta</taxon>
        <taxon>Magnoliopsida</taxon>
        <taxon>eudicotyledons</taxon>
        <taxon>Gunneridae</taxon>
        <taxon>Pentapetalae</taxon>
        <taxon>asterids</taxon>
        <taxon>lamiids</taxon>
        <taxon>Gentianales</taxon>
        <taxon>Rubiaceae</taxon>
        <taxon>Cinchonoideae</taxon>
        <taxon>Cinchoneae</taxon>
        <taxon>Cinchona</taxon>
    </lineage>
</organism>
<name>A0ABD2YHE5_9GENT</name>
<gene>
    <name evidence="2" type="ORF">ACH5RR_032201</name>
</gene>